<evidence type="ECO:0000256" key="3">
    <source>
        <dbReference type="ARBA" id="ARBA00023125"/>
    </source>
</evidence>
<dbReference type="EMBL" id="JBHUDX010000058">
    <property type="protein sequence ID" value="MFD1660633.1"/>
    <property type="molecule type" value="Genomic_DNA"/>
</dbReference>
<dbReference type="GO" id="GO:0003677">
    <property type="term" value="F:DNA binding"/>
    <property type="evidence" value="ECO:0007669"/>
    <property type="project" value="UniProtKB-KW"/>
</dbReference>
<dbReference type="CDD" id="cd01392">
    <property type="entry name" value="HTH_LacI"/>
    <property type="match status" value="1"/>
</dbReference>
<dbReference type="SUPFAM" id="SSF53822">
    <property type="entry name" value="Periplasmic binding protein-like I"/>
    <property type="match status" value="1"/>
</dbReference>
<keyword evidence="4" id="KW-0804">Transcription</keyword>
<name>A0ABW4IUP6_9ACTN</name>
<dbReference type="Pfam" id="PF00356">
    <property type="entry name" value="LacI"/>
    <property type="match status" value="1"/>
</dbReference>
<accession>A0ABW4IUP6</accession>
<evidence type="ECO:0000259" key="5">
    <source>
        <dbReference type="PROSITE" id="PS50932"/>
    </source>
</evidence>
<proteinExistence type="predicted"/>
<gene>
    <name evidence="6" type="ORF">ACFSL4_21080</name>
</gene>
<evidence type="ECO:0000256" key="1">
    <source>
        <dbReference type="ARBA" id="ARBA00022491"/>
    </source>
</evidence>
<evidence type="ECO:0000313" key="6">
    <source>
        <dbReference type="EMBL" id="MFD1660633.1"/>
    </source>
</evidence>
<evidence type="ECO:0000256" key="4">
    <source>
        <dbReference type="ARBA" id="ARBA00023163"/>
    </source>
</evidence>
<dbReference type="PROSITE" id="PS50932">
    <property type="entry name" value="HTH_LACI_2"/>
    <property type="match status" value="1"/>
</dbReference>
<dbReference type="SUPFAM" id="SSF47413">
    <property type="entry name" value="lambda repressor-like DNA-binding domains"/>
    <property type="match status" value="1"/>
</dbReference>
<keyword evidence="2" id="KW-0805">Transcription regulation</keyword>
<organism evidence="6 7">
    <name type="scientific">Streptomyces caeni</name>
    <dbReference type="NCBI Taxonomy" id="2307231"/>
    <lineage>
        <taxon>Bacteria</taxon>
        <taxon>Bacillati</taxon>
        <taxon>Actinomycetota</taxon>
        <taxon>Actinomycetes</taxon>
        <taxon>Kitasatosporales</taxon>
        <taxon>Streptomycetaceae</taxon>
        <taxon>Streptomyces</taxon>
    </lineage>
</organism>
<dbReference type="Proteomes" id="UP001597261">
    <property type="component" value="Unassembled WGS sequence"/>
</dbReference>
<dbReference type="InterPro" id="IPR046335">
    <property type="entry name" value="LacI/GalR-like_sensor"/>
</dbReference>
<dbReference type="Pfam" id="PF13377">
    <property type="entry name" value="Peripla_BP_3"/>
    <property type="match status" value="1"/>
</dbReference>
<evidence type="ECO:0000256" key="2">
    <source>
        <dbReference type="ARBA" id="ARBA00023015"/>
    </source>
</evidence>
<keyword evidence="3 6" id="KW-0238">DNA-binding</keyword>
<dbReference type="SMART" id="SM00354">
    <property type="entry name" value="HTH_LACI"/>
    <property type="match status" value="1"/>
</dbReference>
<dbReference type="InterPro" id="IPR028082">
    <property type="entry name" value="Peripla_BP_I"/>
</dbReference>
<feature type="domain" description="HTH lacI-type" evidence="5">
    <location>
        <begin position="6"/>
        <end position="60"/>
    </location>
</feature>
<dbReference type="PANTHER" id="PTHR30146:SF148">
    <property type="entry name" value="HTH-TYPE TRANSCRIPTIONAL REPRESSOR PURR-RELATED"/>
    <property type="match status" value="1"/>
</dbReference>
<dbReference type="PROSITE" id="PS00356">
    <property type="entry name" value="HTH_LACI_1"/>
    <property type="match status" value="1"/>
</dbReference>
<evidence type="ECO:0000313" key="7">
    <source>
        <dbReference type="Proteomes" id="UP001597261"/>
    </source>
</evidence>
<keyword evidence="1" id="KW-0678">Repressor</keyword>
<dbReference type="Gene3D" id="3.40.50.2300">
    <property type="match status" value="2"/>
</dbReference>
<dbReference type="PANTHER" id="PTHR30146">
    <property type="entry name" value="LACI-RELATED TRANSCRIPTIONAL REPRESSOR"/>
    <property type="match status" value="1"/>
</dbReference>
<comment type="caution">
    <text evidence="6">The sequence shown here is derived from an EMBL/GenBank/DDBJ whole genome shotgun (WGS) entry which is preliminary data.</text>
</comment>
<dbReference type="InterPro" id="IPR010982">
    <property type="entry name" value="Lambda_DNA-bd_dom_sf"/>
</dbReference>
<dbReference type="RefSeq" id="WP_381085056.1">
    <property type="nucleotide sequence ID" value="NZ_JBHUDX010000058.1"/>
</dbReference>
<dbReference type="InterPro" id="IPR000843">
    <property type="entry name" value="HTH_LacI"/>
</dbReference>
<sequence>MGRNRVTLADVAADAKVSRATVSLVLRESPLVADSTRARVRASMDRLGYVYHRGAASLRSRRSHTVGLLVTDVSNPFFAELTVGVEAALADAGIVVLLGHNYESTAKQADLMRVIQEYGADGLLITPAHDTTAEDLRPLVTARVPHLLVVRYVDGHPAPYVGADNVVGARAATEHLLAHSARKVAFLGGPEHSSARYDRQRGVEEALAARRRTLPASRSVPSPATRQGGYDAALAVLRRKDRPDAIVCYSDVVAFGVLLACEELGIRVGEEVRVTGFDDITESALQHPALTTVAIRPRELGERAAQLLIRRIERPDGPPESDVSVPRLVVRASCGCRPEEHSEKETV</sequence>
<dbReference type="Gene3D" id="1.10.260.40">
    <property type="entry name" value="lambda repressor-like DNA-binding domains"/>
    <property type="match status" value="1"/>
</dbReference>
<protein>
    <submittedName>
        <fullName evidence="6">LacI family DNA-binding transcriptional regulator</fullName>
    </submittedName>
</protein>
<reference evidence="7" key="1">
    <citation type="journal article" date="2019" name="Int. J. Syst. Evol. Microbiol.">
        <title>The Global Catalogue of Microorganisms (GCM) 10K type strain sequencing project: providing services to taxonomists for standard genome sequencing and annotation.</title>
        <authorList>
            <consortium name="The Broad Institute Genomics Platform"/>
            <consortium name="The Broad Institute Genome Sequencing Center for Infectious Disease"/>
            <person name="Wu L."/>
            <person name="Ma J."/>
        </authorList>
    </citation>
    <scope>NUCLEOTIDE SEQUENCE [LARGE SCALE GENOMIC DNA]</scope>
    <source>
        <strain evidence="7">CGMCC 1.12470</strain>
    </source>
</reference>
<keyword evidence="7" id="KW-1185">Reference proteome</keyword>
<dbReference type="CDD" id="cd06289">
    <property type="entry name" value="PBP1_MalI-like"/>
    <property type="match status" value="1"/>
</dbReference>